<dbReference type="AlphaFoldDB" id="A0A947GKE4"/>
<reference evidence="2" key="2">
    <citation type="journal article" date="2021" name="Mar. Drugs">
        <title>Genome Reduction and Secondary Metabolism of the Marine Sponge-Associated Cyanobacterium Leptothoe.</title>
        <authorList>
            <person name="Konstantinou D."/>
            <person name="Popin R.V."/>
            <person name="Fewer D.P."/>
            <person name="Sivonen K."/>
            <person name="Gkelis S."/>
        </authorList>
    </citation>
    <scope>NUCLEOTIDE SEQUENCE</scope>
    <source>
        <strain evidence="2">TAU-MAC 1115</strain>
    </source>
</reference>
<evidence type="ECO:0000313" key="2">
    <source>
        <dbReference type="EMBL" id="MBT9317740.1"/>
    </source>
</evidence>
<dbReference type="EMBL" id="JADOES010000057">
    <property type="protein sequence ID" value="MBT9317740.1"/>
    <property type="molecule type" value="Genomic_DNA"/>
</dbReference>
<protein>
    <submittedName>
        <fullName evidence="2">Uncharacterized protein</fullName>
    </submittedName>
</protein>
<evidence type="ECO:0000256" key="1">
    <source>
        <dbReference type="SAM" id="Phobius"/>
    </source>
</evidence>
<keyword evidence="3" id="KW-1185">Reference proteome</keyword>
<dbReference type="Proteomes" id="UP000717364">
    <property type="component" value="Unassembled WGS sequence"/>
</dbReference>
<dbReference type="RefSeq" id="WP_215610803.1">
    <property type="nucleotide sequence ID" value="NZ_JADOES010000057.1"/>
</dbReference>
<comment type="caution">
    <text evidence="2">The sequence shown here is derived from an EMBL/GenBank/DDBJ whole genome shotgun (WGS) entry which is preliminary data.</text>
</comment>
<name>A0A947GKE4_9CYAN</name>
<keyword evidence="1" id="KW-1133">Transmembrane helix</keyword>
<feature type="transmembrane region" description="Helical" evidence="1">
    <location>
        <begin position="42"/>
        <end position="64"/>
    </location>
</feature>
<keyword evidence="1" id="KW-0812">Transmembrane</keyword>
<evidence type="ECO:0000313" key="3">
    <source>
        <dbReference type="Proteomes" id="UP000717364"/>
    </source>
</evidence>
<sequence>MFNLWRKAKGATIMGAFLGTAGAIIGLLTVPEDLNFYQSFRYTAQTAAAGSISGFAIDGAFGITQKVNNRKFNNASQHLKENLESGALDPISFLLGFISLNYYYQDSQAYSDSSSRLRGNSTTIGRELAWIVMNVFPRILPKISKENIVNPDFLKSTLFELYDDFLEANEGHDSFFQRFSRSRAQTENLVNKIIQKWHLRKAVLSSPQGQLQIKADNRIPLNLLPKERIEETNIQEERNET</sequence>
<proteinExistence type="predicted"/>
<keyword evidence="1" id="KW-0472">Membrane</keyword>
<reference evidence="2" key="1">
    <citation type="submission" date="2020-11" db="EMBL/GenBank/DDBJ databases">
        <authorList>
            <person name="Konstantinou D."/>
            <person name="Gkelis S."/>
            <person name="Popin R."/>
            <person name="Fewer D."/>
            <person name="Sivonen K."/>
        </authorList>
    </citation>
    <scope>NUCLEOTIDE SEQUENCE</scope>
    <source>
        <strain evidence="2">TAU-MAC 1115</strain>
    </source>
</reference>
<organism evidence="2 3">
    <name type="scientific">Leptothoe spongobia TAU-MAC 1115</name>
    <dbReference type="NCBI Taxonomy" id="1967444"/>
    <lineage>
        <taxon>Bacteria</taxon>
        <taxon>Bacillati</taxon>
        <taxon>Cyanobacteriota</taxon>
        <taxon>Cyanophyceae</taxon>
        <taxon>Nodosilineales</taxon>
        <taxon>Cymatolegaceae</taxon>
        <taxon>Leptothoe</taxon>
        <taxon>Leptothoe spongobia</taxon>
    </lineage>
</organism>
<accession>A0A947GKE4</accession>
<gene>
    <name evidence="2" type="ORF">IXB50_20165</name>
</gene>
<feature type="transmembrane region" description="Helical" evidence="1">
    <location>
        <begin position="12"/>
        <end position="30"/>
    </location>
</feature>